<evidence type="ECO:0000256" key="2">
    <source>
        <dbReference type="ARBA" id="ARBA00006676"/>
    </source>
</evidence>
<dbReference type="GO" id="GO:0004000">
    <property type="term" value="F:adenosine deaminase activity"/>
    <property type="evidence" value="ECO:0007669"/>
    <property type="project" value="TreeGrafter"/>
</dbReference>
<dbReference type="OMA" id="RPQFKPY"/>
<dbReference type="STRING" id="6293.A0A183XV06"/>
<dbReference type="PANTHER" id="PTHR11409:SF42">
    <property type="entry name" value="ADENOSINE DEAMINASE-LIKE PROTEIN"/>
    <property type="match status" value="1"/>
</dbReference>
<protein>
    <submittedName>
        <fullName evidence="11">Adenosine/AMP deaminase</fullName>
    </submittedName>
</protein>
<evidence type="ECO:0000256" key="4">
    <source>
        <dbReference type="ARBA" id="ARBA00022801"/>
    </source>
</evidence>
<reference evidence="11" key="1">
    <citation type="submission" date="2016-11" db="UniProtKB">
        <authorList>
            <consortium name="WormBaseParasite"/>
        </authorList>
    </citation>
    <scope>IDENTIFICATION</scope>
    <source>
        <strain evidence="11">pt0022</strain>
    </source>
</reference>
<dbReference type="InterPro" id="IPR032466">
    <property type="entry name" value="Metal_Hydrolase"/>
</dbReference>
<dbReference type="WBParaSite" id="maker-PairedContig_3238-snap-gene-0.3-mRNA-1">
    <property type="protein sequence ID" value="maker-PairedContig_3238-snap-gene-0.3-mRNA-1"/>
    <property type="gene ID" value="maker-PairedContig_3238-snap-gene-0.3"/>
</dbReference>
<keyword evidence="5" id="KW-0862">Zinc</keyword>
<evidence type="ECO:0000313" key="11">
    <source>
        <dbReference type="WBParaSite" id="maker-PairedContig_3238-snap-gene-0.3-mRNA-1"/>
    </source>
</evidence>
<name>A0A183XV06_WUCBA</name>
<dbReference type="GO" id="GO:0046103">
    <property type="term" value="P:inosine biosynthetic process"/>
    <property type="evidence" value="ECO:0007669"/>
    <property type="project" value="TreeGrafter"/>
</dbReference>
<evidence type="ECO:0000313" key="10">
    <source>
        <dbReference type="Proteomes" id="UP000270924"/>
    </source>
</evidence>
<accession>A0A183XV06</accession>
<dbReference type="Pfam" id="PF00962">
    <property type="entry name" value="A_deaminase"/>
    <property type="match status" value="1"/>
</dbReference>
<evidence type="ECO:0000313" key="9">
    <source>
        <dbReference type="EMBL" id="VDM22381.1"/>
    </source>
</evidence>
<dbReference type="SUPFAM" id="SSF51556">
    <property type="entry name" value="Metallo-dependent hydrolases"/>
    <property type="match status" value="1"/>
</dbReference>
<evidence type="ECO:0000259" key="8">
    <source>
        <dbReference type="Pfam" id="PF00962"/>
    </source>
</evidence>
<proteinExistence type="inferred from homology"/>
<dbReference type="InterPro" id="IPR001365">
    <property type="entry name" value="A_deaminase_dom"/>
</dbReference>
<dbReference type="PANTHER" id="PTHR11409">
    <property type="entry name" value="ADENOSINE DEAMINASE"/>
    <property type="match status" value="1"/>
</dbReference>
<organism evidence="11">
    <name type="scientific">Wuchereria bancrofti</name>
    <dbReference type="NCBI Taxonomy" id="6293"/>
    <lineage>
        <taxon>Eukaryota</taxon>
        <taxon>Metazoa</taxon>
        <taxon>Ecdysozoa</taxon>
        <taxon>Nematoda</taxon>
        <taxon>Chromadorea</taxon>
        <taxon>Rhabditida</taxon>
        <taxon>Spirurina</taxon>
        <taxon>Spiruromorpha</taxon>
        <taxon>Filarioidea</taxon>
        <taxon>Onchocercidae</taxon>
        <taxon>Wuchereria</taxon>
    </lineage>
</organism>
<comment type="cofactor">
    <cofactor evidence="1">
        <name>Zn(2+)</name>
        <dbReference type="ChEBI" id="CHEBI:29105"/>
    </cofactor>
</comment>
<reference evidence="9 10" key="2">
    <citation type="submission" date="2018-11" db="EMBL/GenBank/DDBJ databases">
        <authorList>
            <consortium name="Pathogen Informatics"/>
        </authorList>
    </citation>
    <scope>NUCLEOTIDE SEQUENCE [LARGE SCALE GENOMIC DNA]</scope>
</reference>
<comment type="catalytic activity">
    <reaction evidence="7">
        <text>N(6)-methyl-AMP + H2O + H(+) = IMP + methylamine</text>
        <dbReference type="Rhea" id="RHEA:16001"/>
        <dbReference type="ChEBI" id="CHEBI:15377"/>
        <dbReference type="ChEBI" id="CHEBI:15378"/>
        <dbReference type="ChEBI" id="CHEBI:58053"/>
        <dbReference type="ChEBI" id="CHEBI:59338"/>
        <dbReference type="ChEBI" id="CHEBI:144842"/>
    </reaction>
    <physiologicalReaction direction="left-to-right" evidence="7">
        <dbReference type="Rhea" id="RHEA:16002"/>
    </physiologicalReaction>
</comment>
<evidence type="ECO:0000256" key="7">
    <source>
        <dbReference type="ARBA" id="ARBA00048787"/>
    </source>
</evidence>
<evidence type="ECO:0000256" key="1">
    <source>
        <dbReference type="ARBA" id="ARBA00001947"/>
    </source>
</evidence>
<comment type="similarity">
    <text evidence="2">Belongs to the metallo-dependent hydrolases superfamily. Adenosine and AMP deaminases family.</text>
</comment>
<keyword evidence="4" id="KW-0378">Hydrolase</keyword>
<dbReference type="EMBL" id="UYWW01012813">
    <property type="protein sequence ID" value="VDM22381.1"/>
    <property type="molecule type" value="Genomic_DNA"/>
</dbReference>
<sequence>MDFDFRMAQIIGDPNQETSRTSLLNNLGAQTAHNMNLMQIFCHKMPKCEFHAHLSGCISLKMLRMLDLRHRNEHGTDLAQDRLNRLNEYDRKPKNLEEAFELFPLIQQLVVRPEDVTQVTIEVIREFSEENVVYLELRSTPRQTTLMSKEEYVKALITGVVQSRQFFPNICVRLLLSIDRRQTVEEAEETLKLALRYGKYNNDETINGIIIGIDISGNPKHDARKFLPLLQKTKDDFFVIAFHLAEMKECMDEIEECVQFGPTRIGHGTFLHKISDEIKRNRILEYLYRTRIPIEICLSSNLVCGTVKSVEDSHLMHYYEKKHPILISTDDRAMMRCSLSDEYVHAGWALNLNPQEIFNFSYSTTKYICKNLTANEKLHIFNQFHKFAKAQSLTLK</sequence>
<keyword evidence="3" id="KW-0479">Metal-binding</keyword>
<dbReference type="FunCoup" id="A0A183XV06">
    <property type="interactions" value="1685"/>
</dbReference>
<dbReference type="GO" id="GO:0006154">
    <property type="term" value="P:adenosine catabolic process"/>
    <property type="evidence" value="ECO:0007669"/>
    <property type="project" value="TreeGrafter"/>
</dbReference>
<evidence type="ECO:0000256" key="3">
    <source>
        <dbReference type="ARBA" id="ARBA00022723"/>
    </source>
</evidence>
<evidence type="ECO:0000256" key="6">
    <source>
        <dbReference type="ARBA" id="ARBA00023080"/>
    </source>
</evidence>
<dbReference type="Proteomes" id="UP000270924">
    <property type="component" value="Unassembled WGS sequence"/>
</dbReference>
<dbReference type="InterPro" id="IPR006330">
    <property type="entry name" value="Ado/ade_deaminase"/>
</dbReference>
<keyword evidence="6" id="KW-0546">Nucleotide metabolism</keyword>
<dbReference type="OrthoDB" id="272271at2759"/>
<dbReference type="GO" id="GO:0009117">
    <property type="term" value="P:nucleotide metabolic process"/>
    <property type="evidence" value="ECO:0007669"/>
    <property type="project" value="UniProtKB-KW"/>
</dbReference>
<keyword evidence="10" id="KW-1185">Reference proteome</keyword>
<dbReference type="Gene3D" id="3.20.20.140">
    <property type="entry name" value="Metal-dependent hydrolases"/>
    <property type="match status" value="1"/>
</dbReference>
<dbReference type="GO" id="GO:0046872">
    <property type="term" value="F:metal ion binding"/>
    <property type="evidence" value="ECO:0007669"/>
    <property type="project" value="UniProtKB-KW"/>
</dbReference>
<gene>
    <name evidence="9" type="ORF">WBA_LOCUS12451</name>
</gene>
<evidence type="ECO:0000256" key="5">
    <source>
        <dbReference type="ARBA" id="ARBA00022833"/>
    </source>
</evidence>
<dbReference type="AlphaFoldDB" id="A0A183XV06"/>
<feature type="domain" description="Adenosine deaminase" evidence="8">
    <location>
        <begin position="46"/>
        <end position="362"/>
    </location>
</feature>